<feature type="region of interest" description="Disordered" evidence="1">
    <location>
        <begin position="201"/>
        <end position="220"/>
    </location>
</feature>
<keyword evidence="4" id="KW-1185">Reference proteome</keyword>
<name>A0A3M8A8M2_9MICO</name>
<feature type="compositionally biased region" description="Basic and acidic residues" evidence="1">
    <location>
        <begin position="208"/>
        <end position="220"/>
    </location>
</feature>
<dbReference type="InterPro" id="IPR009061">
    <property type="entry name" value="DNA-bd_dom_put_sf"/>
</dbReference>
<dbReference type="InterPro" id="IPR000551">
    <property type="entry name" value="MerR-type_HTH_dom"/>
</dbReference>
<evidence type="ECO:0000259" key="2">
    <source>
        <dbReference type="PROSITE" id="PS50937"/>
    </source>
</evidence>
<sequence>MRMSELSAATGAPIATIKYYLREGLLAPGERTSPNQANYGDAHVRRIRLVRALLGPGGLDVATAKDVVAAIDSDLPINHVFGIAQRAASVRLTGLGGDDEALARVDELLAGLRIHPSNPGREAAAAVIAAFESTGQRHEPDWYRRSLEAALVVAEADLDMVERRQGRDAQAETVVVGTALGDALFAALRRAAQEHVSTLRYEPVAPVEPDHREHPDVRQH</sequence>
<comment type="caution">
    <text evidence="3">The sequence shown here is derived from an EMBL/GenBank/DDBJ whole genome shotgun (WGS) entry which is preliminary data.</text>
</comment>
<dbReference type="CDD" id="cd04780">
    <property type="entry name" value="HTH_MerR-like_sg5"/>
    <property type="match status" value="1"/>
</dbReference>
<dbReference type="AlphaFoldDB" id="A0A3M8A8M2"/>
<reference evidence="3 4" key="1">
    <citation type="submission" date="2018-10" db="EMBL/GenBank/DDBJ databases">
        <title>Isolation, diversity and antibacterial activity of antinobacteria from the wheat rhizosphere soil.</title>
        <authorList>
            <person name="Sun T."/>
        </authorList>
    </citation>
    <scope>NUCLEOTIDE SEQUENCE [LARGE SCALE GENOMIC DNA]</scope>
    <source>
        <strain evidence="3 4">SJ-23</strain>
    </source>
</reference>
<dbReference type="Gene3D" id="1.10.1660.10">
    <property type="match status" value="1"/>
</dbReference>
<dbReference type="Proteomes" id="UP000275048">
    <property type="component" value="Unassembled WGS sequence"/>
</dbReference>
<protein>
    <submittedName>
        <fullName evidence="3">MerR family transcriptional regulator</fullName>
    </submittedName>
</protein>
<organism evidence="3 4">
    <name type="scientific">Agromyces tardus</name>
    <dbReference type="NCBI Taxonomy" id="2583849"/>
    <lineage>
        <taxon>Bacteria</taxon>
        <taxon>Bacillati</taxon>
        <taxon>Actinomycetota</taxon>
        <taxon>Actinomycetes</taxon>
        <taxon>Micrococcales</taxon>
        <taxon>Microbacteriaceae</taxon>
        <taxon>Agromyces</taxon>
    </lineage>
</organism>
<accession>A0A3M8A8M2</accession>
<dbReference type="Pfam" id="PF13411">
    <property type="entry name" value="MerR_1"/>
    <property type="match status" value="1"/>
</dbReference>
<evidence type="ECO:0000256" key="1">
    <source>
        <dbReference type="SAM" id="MobiDB-lite"/>
    </source>
</evidence>
<dbReference type="SUPFAM" id="SSF46955">
    <property type="entry name" value="Putative DNA-binding domain"/>
    <property type="match status" value="1"/>
</dbReference>
<gene>
    <name evidence="3" type="ORF">EDM22_12150</name>
</gene>
<dbReference type="OrthoDB" id="5242095at2"/>
<dbReference type="GO" id="GO:0003677">
    <property type="term" value="F:DNA binding"/>
    <property type="evidence" value="ECO:0007669"/>
    <property type="project" value="InterPro"/>
</dbReference>
<dbReference type="GO" id="GO:0006355">
    <property type="term" value="P:regulation of DNA-templated transcription"/>
    <property type="evidence" value="ECO:0007669"/>
    <property type="project" value="InterPro"/>
</dbReference>
<dbReference type="EMBL" id="RHHB01000024">
    <property type="protein sequence ID" value="RNB47609.1"/>
    <property type="molecule type" value="Genomic_DNA"/>
</dbReference>
<dbReference type="PROSITE" id="PS50937">
    <property type="entry name" value="HTH_MERR_2"/>
    <property type="match status" value="1"/>
</dbReference>
<proteinExistence type="predicted"/>
<dbReference type="SMART" id="SM00422">
    <property type="entry name" value="HTH_MERR"/>
    <property type="match status" value="1"/>
</dbReference>
<evidence type="ECO:0000313" key="3">
    <source>
        <dbReference type="EMBL" id="RNB47609.1"/>
    </source>
</evidence>
<feature type="domain" description="HTH merR-type" evidence="2">
    <location>
        <begin position="1"/>
        <end position="70"/>
    </location>
</feature>
<evidence type="ECO:0000313" key="4">
    <source>
        <dbReference type="Proteomes" id="UP000275048"/>
    </source>
</evidence>